<reference evidence="1 2" key="2">
    <citation type="submission" date="2018-10" db="EMBL/GenBank/DDBJ databases">
        <authorList>
            <consortium name="Pathogen Informatics"/>
        </authorList>
    </citation>
    <scope>NUCLEOTIDE SEQUENCE [LARGE SCALE GENOMIC DNA]</scope>
</reference>
<keyword evidence="2" id="KW-1185">Reference proteome</keyword>
<evidence type="ECO:0000313" key="3">
    <source>
        <dbReference type="WBParaSite" id="EVEC_0000250501-mRNA-1"/>
    </source>
</evidence>
<organism evidence="3">
    <name type="scientific">Enterobius vermicularis</name>
    <name type="common">Human pinworm</name>
    <dbReference type="NCBI Taxonomy" id="51028"/>
    <lineage>
        <taxon>Eukaryota</taxon>
        <taxon>Metazoa</taxon>
        <taxon>Ecdysozoa</taxon>
        <taxon>Nematoda</taxon>
        <taxon>Chromadorea</taxon>
        <taxon>Rhabditida</taxon>
        <taxon>Spirurina</taxon>
        <taxon>Oxyuridomorpha</taxon>
        <taxon>Oxyuroidea</taxon>
        <taxon>Oxyuridae</taxon>
        <taxon>Enterobius</taxon>
    </lineage>
</organism>
<name>A0A0N4UY63_ENTVE</name>
<sequence>MVSLKRKYLLEELTALGQPYGIKFSIPEDVTSFEVHRSRPAYLLINLLSRKRPDLLENALDLMWKSILGDGKPIERSPHLFKKYLTCDDSSQEKSDIYWFKTFFRNVLGIKALTDHVQCGNWRSRIVTFIENGWKLRISCFMISKIGLFIWKFCREAGLSFREADDMVSKTESPDNVRSYRQNVSFAMSQGVYDTPWFLISDENEQSLGLHGLFHIPQIDFIIDNPSLLSSFGCPLKEGDFEKFYAVTKRFRIFAA</sequence>
<dbReference type="Proteomes" id="UP000274131">
    <property type="component" value="Unassembled WGS sequence"/>
</dbReference>
<dbReference type="AlphaFoldDB" id="A0A0N4UY63"/>
<proteinExistence type="predicted"/>
<evidence type="ECO:0000313" key="1">
    <source>
        <dbReference type="EMBL" id="VDD87070.1"/>
    </source>
</evidence>
<dbReference type="EMBL" id="UXUI01007339">
    <property type="protein sequence ID" value="VDD87070.1"/>
    <property type="molecule type" value="Genomic_DNA"/>
</dbReference>
<accession>A0A0N4UY63</accession>
<dbReference type="WBParaSite" id="EVEC_0000250501-mRNA-1">
    <property type="protein sequence ID" value="EVEC_0000250501-mRNA-1"/>
    <property type="gene ID" value="EVEC_0000250501"/>
</dbReference>
<gene>
    <name evidence="1" type="ORF">EVEC_LOCUS2213</name>
</gene>
<evidence type="ECO:0000313" key="2">
    <source>
        <dbReference type="Proteomes" id="UP000274131"/>
    </source>
</evidence>
<reference evidence="3" key="1">
    <citation type="submission" date="2017-02" db="UniProtKB">
        <authorList>
            <consortium name="WormBaseParasite"/>
        </authorList>
    </citation>
    <scope>IDENTIFICATION</scope>
</reference>
<dbReference type="Gene3D" id="3.40.30.10">
    <property type="entry name" value="Glutaredoxin"/>
    <property type="match status" value="2"/>
</dbReference>
<protein>
    <submittedName>
        <fullName evidence="3">DSBA domain-containing protein</fullName>
    </submittedName>
</protein>